<evidence type="ECO:0000256" key="4">
    <source>
        <dbReference type="ARBA" id="ARBA00023110"/>
    </source>
</evidence>
<proteinExistence type="inferred from homology"/>
<reference evidence="10" key="1">
    <citation type="journal article" date="2014" name="Int. J. Syst. Evol. Microbiol.">
        <title>Complete genome sequence of Corynebacterium casei LMG S-19264T (=DSM 44701T), isolated from a smear-ripened cheese.</title>
        <authorList>
            <consortium name="US DOE Joint Genome Institute (JGI-PGF)"/>
            <person name="Walter F."/>
            <person name="Albersmeier A."/>
            <person name="Kalinowski J."/>
            <person name="Ruckert C."/>
        </authorList>
    </citation>
    <scope>NUCLEOTIDE SEQUENCE</scope>
    <source>
        <strain evidence="10">CCM 8711</strain>
    </source>
</reference>
<keyword evidence="4 6" id="KW-0697">Rotamase</keyword>
<comment type="similarity">
    <text evidence="2">Belongs to the FKBP-type PPIase family.</text>
</comment>
<keyword evidence="11" id="KW-1185">Reference proteome</keyword>
<accession>A0A917N080</accession>
<sequence length="341" mass="36656">MKKVILSLVLATAASLSFAQTNFIKTPKGGQYAIIKQGNGTKVKQGDVITFQFTQKTDKDSLLGSSYQMGKPAMVQVQPSKNVADLMEVFPLLSVNDSALVRVPTDSIFAGHEESRPPFLPKGSYLNFTIKVDKVQSLEEAMAERNVAMEKTRAEQATLAAKMRGLEIPSMNKYIADNKLSPATTASGLKYVIVQPATGPKPLPGDTLLVNYAGRTLEGKLFDSSIESVAKAGGLNQPGRNYEPIKFVVGNSEVIRGWDEGLLLMNEGSKATLIIPSALAYGERGGGEEIKPYSPLVFDVELVKVIKGVHKPAKPAVAAKKPASKKPAAKKAVAKKKVTRK</sequence>
<evidence type="ECO:0000313" key="10">
    <source>
        <dbReference type="EMBL" id="GGI49458.1"/>
    </source>
</evidence>
<dbReference type="PANTHER" id="PTHR43811">
    <property type="entry name" value="FKBP-TYPE PEPTIDYL-PROLYL CIS-TRANS ISOMERASE FKPA"/>
    <property type="match status" value="1"/>
</dbReference>
<feature type="compositionally biased region" description="Basic residues" evidence="7">
    <location>
        <begin position="322"/>
        <end position="341"/>
    </location>
</feature>
<dbReference type="AlphaFoldDB" id="A0A917N080"/>
<comment type="catalytic activity">
    <reaction evidence="1 6">
        <text>[protein]-peptidylproline (omega=180) = [protein]-peptidylproline (omega=0)</text>
        <dbReference type="Rhea" id="RHEA:16237"/>
        <dbReference type="Rhea" id="RHEA-COMP:10747"/>
        <dbReference type="Rhea" id="RHEA-COMP:10748"/>
        <dbReference type="ChEBI" id="CHEBI:83833"/>
        <dbReference type="ChEBI" id="CHEBI:83834"/>
        <dbReference type="EC" id="5.2.1.8"/>
    </reaction>
</comment>
<dbReference type="InterPro" id="IPR046357">
    <property type="entry name" value="PPIase_dom_sf"/>
</dbReference>
<organism evidence="10 11">
    <name type="scientific">Mucilaginibacter galii</name>
    <dbReference type="NCBI Taxonomy" id="2005073"/>
    <lineage>
        <taxon>Bacteria</taxon>
        <taxon>Pseudomonadati</taxon>
        <taxon>Bacteroidota</taxon>
        <taxon>Sphingobacteriia</taxon>
        <taxon>Sphingobacteriales</taxon>
        <taxon>Sphingobacteriaceae</taxon>
        <taxon>Mucilaginibacter</taxon>
    </lineage>
</organism>
<evidence type="ECO:0000256" key="5">
    <source>
        <dbReference type="ARBA" id="ARBA00023235"/>
    </source>
</evidence>
<reference evidence="10" key="2">
    <citation type="submission" date="2020-09" db="EMBL/GenBank/DDBJ databases">
        <authorList>
            <person name="Sun Q."/>
            <person name="Sedlacek I."/>
        </authorList>
    </citation>
    <scope>NUCLEOTIDE SEQUENCE</scope>
    <source>
        <strain evidence="10">CCM 8711</strain>
    </source>
</reference>
<dbReference type="EMBL" id="BMDO01000001">
    <property type="protein sequence ID" value="GGI49458.1"/>
    <property type="molecule type" value="Genomic_DNA"/>
</dbReference>
<dbReference type="Gene3D" id="3.10.50.40">
    <property type="match status" value="2"/>
</dbReference>
<keyword evidence="5 6" id="KW-0413">Isomerase</keyword>
<evidence type="ECO:0000256" key="7">
    <source>
        <dbReference type="SAM" id="MobiDB-lite"/>
    </source>
</evidence>
<feature type="signal peptide" evidence="8">
    <location>
        <begin position="1"/>
        <end position="19"/>
    </location>
</feature>
<protein>
    <recommendedName>
        <fullName evidence="3 6">peptidylprolyl isomerase</fullName>
        <ecNumber evidence="3 6">5.2.1.8</ecNumber>
    </recommendedName>
</protein>
<dbReference type="PROSITE" id="PS50059">
    <property type="entry name" value="FKBP_PPIASE"/>
    <property type="match status" value="1"/>
</dbReference>
<feature type="domain" description="PPIase FKBP-type" evidence="9">
    <location>
        <begin position="205"/>
        <end position="306"/>
    </location>
</feature>
<gene>
    <name evidence="10" type="ORF">GCM10011425_06700</name>
</gene>
<evidence type="ECO:0000256" key="2">
    <source>
        <dbReference type="ARBA" id="ARBA00006577"/>
    </source>
</evidence>
<feature type="region of interest" description="Disordered" evidence="7">
    <location>
        <begin position="316"/>
        <end position="341"/>
    </location>
</feature>
<evidence type="ECO:0000256" key="6">
    <source>
        <dbReference type="PROSITE-ProRule" id="PRU00277"/>
    </source>
</evidence>
<dbReference type="EC" id="5.2.1.8" evidence="3 6"/>
<keyword evidence="8" id="KW-0732">Signal</keyword>
<dbReference type="SUPFAM" id="SSF54534">
    <property type="entry name" value="FKBP-like"/>
    <property type="match status" value="2"/>
</dbReference>
<evidence type="ECO:0000313" key="11">
    <source>
        <dbReference type="Proteomes" id="UP000662074"/>
    </source>
</evidence>
<evidence type="ECO:0000256" key="3">
    <source>
        <dbReference type="ARBA" id="ARBA00013194"/>
    </source>
</evidence>
<dbReference type="Proteomes" id="UP000662074">
    <property type="component" value="Unassembled WGS sequence"/>
</dbReference>
<dbReference type="GO" id="GO:0003755">
    <property type="term" value="F:peptidyl-prolyl cis-trans isomerase activity"/>
    <property type="evidence" value="ECO:0007669"/>
    <property type="project" value="UniProtKB-KW"/>
</dbReference>
<dbReference type="Pfam" id="PF00254">
    <property type="entry name" value="FKBP_C"/>
    <property type="match status" value="2"/>
</dbReference>
<evidence type="ECO:0000259" key="9">
    <source>
        <dbReference type="PROSITE" id="PS50059"/>
    </source>
</evidence>
<feature type="chain" id="PRO_5037149827" description="peptidylprolyl isomerase" evidence="8">
    <location>
        <begin position="20"/>
        <end position="341"/>
    </location>
</feature>
<dbReference type="RefSeq" id="WP_188413753.1">
    <property type="nucleotide sequence ID" value="NZ_BMDO01000001.1"/>
</dbReference>
<name>A0A917N080_9SPHI</name>
<evidence type="ECO:0000256" key="1">
    <source>
        <dbReference type="ARBA" id="ARBA00000971"/>
    </source>
</evidence>
<dbReference type="InterPro" id="IPR001179">
    <property type="entry name" value="PPIase_FKBP_dom"/>
</dbReference>
<comment type="caution">
    <text evidence="10">The sequence shown here is derived from an EMBL/GenBank/DDBJ whole genome shotgun (WGS) entry which is preliminary data.</text>
</comment>
<dbReference type="PANTHER" id="PTHR43811:SF19">
    <property type="entry name" value="39 KDA FK506-BINDING NUCLEAR PROTEIN"/>
    <property type="match status" value="1"/>
</dbReference>
<evidence type="ECO:0000256" key="8">
    <source>
        <dbReference type="SAM" id="SignalP"/>
    </source>
</evidence>